<dbReference type="SUPFAM" id="SSF52087">
    <property type="entry name" value="CRAL/TRIO domain"/>
    <property type="match status" value="1"/>
</dbReference>
<name>A0A9N9TYI2_PHYSR</name>
<dbReference type="Proteomes" id="UP001153712">
    <property type="component" value="Chromosome 8"/>
</dbReference>
<evidence type="ECO:0000259" key="1">
    <source>
        <dbReference type="PROSITE" id="PS50191"/>
    </source>
</evidence>
<reference evidence="2" key="1">
    <citation type="submission" date="2022-01" db="EMBL/GenBank/DDBJ databases">
        <authorList>
            <person name="King R."/>
        </authorList>
    </citation>
    <scope>NUCLEOTIDE SEQUENCE</scope>
</reference>
<evidence type="ECO:0000313" key="2">
    <source>
        <dbReference type="EMBL" id="CAG9864375.1"/>
    </source>
</evidence>
<dbReference type="CDD" id="cd00170">
    <property type="entry name" value="SEC14"/>
    <property type="match status" value="1"/>
</dbReference>
<dbReference type="PANTHER" id="PTHR10174">
    <property type="entry name" value="ALPHA-TOCOPHEROL TRANSFER PROTEIN-RELATED"/>
    <property type="match status" value="1"/>
</dbReference>
<dbReference type="AlphaFoldDB" id="A0A9N9TYI2"/>
<protein>
    <recommendedName>
        <fullName evidence="1">CRAL-TRIO domain-containing protein</fullName>
    </recommendedName>
</protein>
<dbReference type="PROSITE" id="PS50191">
    <property type="entry name" value="CRAL_TRIO"/>
    <property type="match status" value="1"/>
</dbReference>
<sequence>MSNGTATDDKLDNENESNEERAVMELRKLMQDDQILKNLKVDNRYLSRFLNCADYDAKTALDRVHNFYDTLTTHPNWFTKLRPTDKKAIIEKDIRILIDRTDKEGRPIYIIKLGNMDPSVMDLIEDVVAVDDFFVEALFLSDGSIDKGLCVIVDISNFSLKLMKWLTPGNIKIAVKRILSMPIKEFHYHVVNSSLLINVAIKIVWPFLPQQIKEAVKFHFSDFESLYRYVDKESLPKEYGGDLEVDYDRQRALVYEKNSEIYENFRANRMVFLDSVQTVCLPSED</sequence>
<dbReference type="InterPro" id="IPR036865">
    <property type="entry name" value="CRAL-TRIO_dom_sf"/>
</dbReference>
<proteinExistence type="predicted"/>
<dbReference type="EMBL" id="OU900101">
    <property type="protein sequence ID" value="CAG9864375.1"/>
    <property type="molecule type" value="Genomic_DNA"/>
</dbReference>
<dbReference type="OrthoDB" id="1434354at2759"/>
<evidence type="ECO:0000313" key="3">
    <source>
        <dbReference type="Proteomes" id="UP001153712"/>
    </source>
</evidence>
<dbReference type="SMART" id="SM00516">
    <property type="entry name" value="SEC14"/>
    <property type="match status" value="1"/>
</dbReference>
<dbReference type="GO" id="GO:1902936">
    <property type="term" value="F:phosphatidylinositol bisphosphate binding"/>
    <property type="evidence" value="ECO:0007669"/>
    <property type="project" value="TreeGrafter"/>
</dbReference>
<dbReference type="InterPro" id="IPR001251">
    <property type="entry name" value="CRAL-TRIO_dom"/>
</dbReference>
<feature type="domain" description="CRAL-TRIO" evidence="1">
    <location>
        <begin position="85"/>
        <end position="247"/>
    </location>
</feature>
<accession>A0A9N9TYI2</accession>
<dbReference type="GO" id="GO:0016020">
    <property type="term" value="C:membrane"/>
    <property type="evidence" value="ECO:0007669"/>
    <property type="project" value="TreeGrafter"/>
</dbReference>
<dbReference type="Gene3D" id="3.40.525.10">
    <property type="entry name" value="CRAL-TRIO lipid binding domain"/>
    <property type="match status" value="1"/>
</dbReference>
<dbReference type="SUPFAM" id="SSF46938">
    <property type="entry name" value="CRAL/TRIO N-terminal domain"/>
    <property type="match status" value="1"/>
</dbReference>
<organism evidence="2 3">
    <name type="scientific">Phyllotreta striolata</name>
    <name type="common">Striped flea beetle</name>
    <name type="synonym">Crioceris striolata</name>
    <dbReference type="NCBI Taxonomy" id="444603"/>
    <lineage>
        <taxon>Eukaryota</taxon>
        <taxon>Metazoa</taxon>
        <taxon>Ecdysozoa</taxon>
        <taxon>Arthropoda</taxon>
        <taxon>Hexapoda</taxon>
        <taxon>Insecta</taxon>
        <taxon>Pterygota</taxon>
        <taxon>Neoptera</taxon>
        <taxon>Endopterygota</taxon>
        <taxon>Coleoptera</taxon>
        <taxon>Polyphaga</taxon>
        <taxon>Cucujiformia</taxon>
        <taxon>Chrysomeloidea</taxon>
        <taxon>Chrysomelidae</taxon>
        <taxon>Galerucinae</taxon>
        <taxon>Alticini</taxon>
        <taxon>Phyllotreta</taxon>
    </lineage>
</organism>
<dbReference type="PANTHER" id="PTHR10174:SF226">
    <property type="entry name" value="CLAVESIN-1-LIKE PROTEIN"/>
    <property type="match status" value="1"/>
</dbReference>
<dbReference type="Pfam" id="PF00650">
    <property type="entry name" value="CRAL_TRIO"/>
    <property type="match status" value="1"/>
</dbReference>
<gene>
    <name evidence="2" type="ORF">PHYEVI_LOCUS10631</name>
</gene>
<dbReference type="InterPro" id="IPR036273">
    <property type="entry name" value="CRAL/TRIO_N_dom_sf"/>
</dbReference>
<dbReference type="PRINTS" id="PR00180">
    <property type="entry name" value="CRETINALDHBP"/>
</dbReference>
<keyword evidence="3" id="KW-1185">Reference proteome</keyword>